<keyword evidence="9 14" id="KW-0540">Nuclease</keyword>
<dbReference type="PROSITE" id="PS51975">
    <property type="entry name" value="RNASE_H_2"/>
    <property type="match status" value="1"/>
</dbReference>
<keyword evidence="8 14" id="KW-0963">Cytoplasm</keyword>
<evidence type="ECO:0000256" key="2">
    <source>
        <dbReference type="ARBA" id="ARBA00001946"/>
    </source>
</evidence>
<comment type="similarity">
    <text evidence="5 14 16">Belongs to the RNase HII family.</text>
</comment>
<dbReference type="EMBL" id="SNZE01000008">
    <property type="protein sequence ID" value="TDR31676.1"/>
    <property type="molecule type" value="Genomic_DNA"/>
</dbReference>
<keyword evidence="13 14" id="KW-0464">Manganese</keyword>
<comment type="cofactor">
    <cofactor evidence="14 15">
        <name>Mn(2+)</name>
        <dbReference type="ChEBI" id="CHEBI:29035"/>
    </cofactor>
    <cofactor evidence="14 15">
        <name>Mg(2+)</name>
        <dbReference type="ChEBI" id="CHEBI:18420"/>
    </cofactor>
    <text evidence="14 15">Manganese or magnesium. Binds 1 divalent metal ion per monomer in the absence of substrate. May bind a second metal ion after substrate binding.</text>
</comment>
<dbReference type="InterPro" id="IPR022898">
    <property type="entry name" value="RNase_HII"/>
</dbReference>
<dbReference type="PANTHER" id="PTHR10954:SF18">
    <property type="entry name" value="RIBONUCLEASE HII"/>
    <property type="match status" value="1"/>
</dbReference>
<accession>A0A4R6Y8F3</accession>
<proteinExistence type="inferred from homology"/>
<comment type="subcellular location">
    <subcellularLocation>
        <location evidence="4 14">Cytoplasm</location>
    </subcellularLocation>
</comment>
<keyword evidence="12 14" id="KW-0378">Hydrolase</keyword>
<dbReference type="FunFam" id="3.30.420.10:FF:000006">
    <property type="entry name" value="Ribonuclease HII"/>
    <property type="match status" value="1"/>
</dbReference>
<evidence type="ECO:0000256" key="8">
    <source>
        <dbReference type="ARBA" id="ARBA00022490"/>
    </source>
</evidence>
<evidence type="ECO:0000256" key="11">
    <source>
        <dbReference type="ARBA" id="ARBA00022759"/>
    </source>
</evidence>
<feature type="domain" description="RNase H type-2" evidence="17">
    <location>
        <begin position="16"/>
        <end position="206"/>
    </location>
</feature>
<organism evidence="18 19">
    <name type="scientific">Hydromonas duriensis</name>
    <dbReference type="NCBI Taxonomy" id="1527608"/>
    <lineage>
        <taxon>Bacteria</taxon>
        <taxon>Pseudomonadati</taxon>
        <taxon>Pseudomonadota</taxon>
        <taxon>Betaproteobacteria</taxon>
        <taxon>Burkholderiales</taxon>
        <taxon>Burkholderiaceae</taxon>
        <taxon>Hydromonas</taxon>
    </lineage>
</organism>
<evidence type="ECO:0000259" key="17">
    <source>
        <dbReference type="PROSITE" id="PS51975"/>
    </source>
</evidence>
<evidence type="ECO:0000256" key="9">
    <source>
        <dbReference type="ARBA" id="ARBA00022722"/>
    </source>
</evidence>
<evidence type="ECO:0000256" key="15">
    <source>
        <dbReference type="PROSITE-ProRule" id="PRU01319"/>
    </source>
</evidence>
<dbReference type="CDD" id="cd07182">
    <property type="entry name" value="RNase_HII_bacteria_HII_like"/>
    <property type="match status" value="1"/>
</dbReference>
<dbReference type="PANTHER" id="PTHR10954">
    <property type="entry name" value="RIBONUCLEASE H2 SUBUNIT A"/>
    <property type="match status" value="1"/>
</dbReference>
<dbReference type="GO" id="GO:0004523">
    <property type="term" value="F:RNA-DNA hybrid ribonuclease activity"/>
    <property type="evidence" value="ECO:0007669"/>
    <property type="project" value="UniProtKB-UniRule"/>
</dbReference>
<evidence type="ECO:0000256" key="10">
    <source>
        <dbReference type="ARBA" id="ARBA00022723"/>
    </source>
</evidence>
<sequence length="206" mass="21999">MMVVDDLFAVSAGEAQLICGTDEAGRGPLAGAVYAAAVILDTPIIGLNDSKKLSAKTRERLSEEIKSQARAWCIASASVAEIDELNILQASLLAMTRAVEGLSVKADWVWVDGKHFPKQLLQKGYAGQALVGGDALQSSISAASILAKVARDLDCLRLDALYPQYGFAQHKGYPTAVHLAALKAHGVCPEHRRSYAPVRAILERTC</sequence>
<keyword evidence="11 14" id="KW-0255">Endonuclease</keyword>
<dbReference type="GO" id="GO:0003723">
    <property type="term" value="F:RNA binding"/>
    <property type="evidence" value="ECO:0007669"/>
    <property type="project" value="UniProtKB-UniRule"/>
</dbReference>
<feature type="binding site" evidence="14 15">
    <location>
        <position position="112"/>
    </location>
    <ligand>
        <name>a divalent metal cation</name>
        <dbReference type="ChEBI" id="CHEBI:60240"/>
    </ligand>
</feature>
<dbReference type="InterPro" id="IPR036397">
    <property type="entry name" value="RNaseH_sf"/>
</dbReference>
<reference evidence="18 19" key="1">
    <citation type="submission" date="2019-03" db="EMBL/GenBank/DDBJ databases">
        <title>Genomic Encyclopedia of Type Strains, Phase IV (KMG-IV): sequencing the most valuable type-strain genomes for metagenomic binning, comparative biology and taxonomic classification.</title>
        <authorList>
            <person name="Goeker M."/>
        </authorList>
    </citation>
    <scope>NUCLEOTIDE SEQUENCE [LARGE SCALE GENOMIC DNA]</scope>
    <source>
        <strain evidence="18 19">DSM 102852</strain>
    </source>
</reference>
<evidence type="ECO:0000256" key="13">
    <source>
        <dbReference type="ARBA" id="ARBA00023211"/>
    </source>
</evidence>
<dbReference type="InterPro" id="IPR024567">
    <property type="entry name" value="RNase_HII/HIII_dom"/>
</dbReference>
<evidence type="ECO:0000256" key="5">
    <source>
        <dbReference type="ARBA" id="ARBA00007383"/>
    </source>
</evidence>
<evidence type="ECO:0000256" key="6">
    <source>
        <dbReference type="ARBA" id="ARBA00012180"/>
    </source>
</evidence>
<dbReference type="GO" id="GO:0030145">
    <property type="term" value="F:manganese ion binding"/>
    <property type="evidence" value="ECO:0007669"/>
    <property type="project" value="UniProtKB-UniRule"/>
</dbReference>
<feature type="binding site" evidence="14 15">
    <location>
        <position position="22"/>
    </location>
    <ligand>
        <name>a divalent metal cation</name>
        <dbReference type="ChEBI" id="CHEBI:60240"/>
    </ligand>
</feature>
<evidence type="ECO:0000256" key="3">
    <source>
        <dbReference type="ARBA" id="ARBA00004065"/>
    </source>
</evidence>
<evidence type="ECO:0000256" key="14">
    <source>
        <dbReference type="HAMAP-Rule" id="MF_00052"/>
    </source>
</evidence>
<keyword evidence="19" id="KW-1185">Reference proteome</keyword>
<dbReference type="NCBIfam" id="NF000595">
    <property type="entry name" value="PRK00015.1-3"/>
    <property type="match status" value="1"/>
</dbReference>
<protein>
    <recommendedName>
        <fullName evidence="7 14">Ribonuclease HII</fullName>
        <shortName evidence="14">RNase HII</shortName>
        <ecNumber evidence="6 14">3.1.26.4</ecNumber>
    </recommendedName>
</protein>
<evidence type="ECO:0000313" key="19">
    <source>
        <dbReference type="Proteomes" id="UP000294480"/>
    </source>
</evidence>
<dbReference type="GO" id="GO:0032299">
    <property type="term" value="C:ribonuclease H2 complex"/>
    <property type="evidence" value="ECO:0007669"/>
    <property type="project" value="TreeGrafter"/>
</dbReference>
<dbReference type="Gene3D" id="3.30.420.10">
    <property type="entry name" value="Ribonuclease H-like superfamily/Ribonuclease H"/>
    <property type="match status" value="1"/>
</dbReference>
<evidence type="ECO:0000256" key="7">
    <source>
        <dbReference type="ARBA" id="ARBA00019179"/>
    </source>
</evidence>
<name>A0A4R6Y8F3_9BURK</name>
<gene>
    <name evidence="14" type="primary">rnhB</name>
    <name evidence="18" type="ORF">DFR44_10859</name>
</gene>
<comment type="function">
    <text evidence="3 14 16">Endonuclease that specifically degrades the RNA of RNA-DNA hybrids.</text>
</comment>
<evidence type="ECO:0000256" key="12">
    <source>
        <dbReference type="ARBA" id="ARBA00022801"/>
    </source>
</evidence>
<evidence type="ECO:0000256" key="16">
    <source>
        <dbReference type="RuleBase" id="RU003515"/>
    </source>
</evidence>
<dbReference type="GO" id="GO:0005737">
    <property type="term" value="C:cytoplasm"/>
    <property type="evidence" value="ECO:0007669"/>
    <property type="project" value="UniProtKB-SubCell"/>
</dbReference>
<evidence type="ECO:0000313" key="18">
    <source>
        <dbReference type="EMBL" id="TDR31676.1"/>
    </source>
</evidence>
<feature type="binding site" evidence="14 15">
    <location>
        <position position="23"/>
    </location>
    <ligand>
        <name>a divalent metal cation</name>
        <dbReference type="ChEBI" id="CHEBI:60240"/>
    </ligand>
</feature>
<comment type="caution">
    <text evidence="18">The sequence shown here is derived from an EMBL/GenBank/DDBJ whole genome shotgun (WGS) entry which is preliminary data.</text>
</comment>
<dbReference type="Proteomes" id="UP000294480">
    <property type="component" value="Unassembled WGS sequence"/>
</dbReference>
<dbReference type="NCBIfam" id="NF000596">
    <property type="entry name" value="PRK00015.1-4"/>
    <property type="match status" value="1"/>
</dbReference>
<dbReference type="Pfam" id="PF01351">
    <property type="entry name" value="RNase_HII"/>
    <property type="match status" value="1"/>
</dbReference>
<dbReference type="InterPro" id="IPR012337">
    <property type="entry name" value="RNaseH-like_sf"/>
</dbReference>
<comment type="cofactor">
    <cofactor evidence="2">
        <name>Mg(2+)</name>
        <dbReference type="ChEBI" id="CHEBI:18420"/>
    </cofactor>
</comment>
<keyword evidence="10 14" id="KW-0479">Metal-binding</keyword>
<dbReference type="AlphaFoldDB" id="A0A4R6Y8F3"/>
<dbReference type="GO" id="GO:0006298">
    <property type="term" value="P:mismatch repair"/>
    <property type="evidence" value="ECO:0007669"/>
    <property type="project" value="TreeGrafter"/>
</dbReference>
<dbReference type="EC" id="3.1.26.4" evidence="6 14"/>
<evidence type="ECO:0000256" key="4">
    <source>
        <dbReference type="ARBA" id="ARBA00004496"/>
    </source>
</evidence>
<evidence type="ECO:0000256" key="1">
    <source>
        <dbReference type="ARBA" id="ARBA00000077"/>
    </source>
</evidence>
<dbReference type="InterPro" id="IPR001352">
    <property type="entry name" value="RNase_HII/HIII"/>
</dbReference>
<dbReference type="GO" id="GO:0043137">
    <property type="term" value="P:DNA replication, removal of RNA primer"/>
    <property type="evidence" value="ECO:0007669"/>
    <property type="project" value="TreeGrafter"/>
</dbReference>
<dbReference type="SUPFAM" id="SSF53098">
    <property type="entry name" value="Ribonuclease H-like"/>
    <property type="match status" value="1"/>
</dbReference>
<dbReference type="HAMAP" id="MF_00052_B">
    <property type="entry name" value="RNase_HII_B"/>
    <property type="match status" value="1"/>
</dbReference>
<comment type="catalytic activity">
    <reaction evidence="1 14 15 16">
        <text>Endonucleolytic cleavage to 5'-phosphomonoester.</text>
        <dbReference type="EC" id="3.1.26.4"/>
    </reaction>
</comment>